<dbReference type="AlphaFoldDB" id="A0A094WP87"/>
<reference evidence="2 4" key="1">
    <citation type="journal article" date="2014" name="Genome Announc.">
        <title>Draft Genome Sequence of Bacillus alcalophilus AV1934, a Classic Alkaliphile Isolated from Human Feces in 1934.</title>
        <authorList>
            <person name="Attie O."/>
            <person name="Jayaprakash A."/>
            <person name="Shah H."/>
            <person name="Paulsen I.T."/>
            <person name="Morino M."/>
            <person name="Takahashi Y."/>
            <person name="Narumi I."/>
            <person name="Sachidanandam R."/>
            <person name="Satoh K."/>
            <person name="Ito M."/>
            <person name="Krulwich T.A."/>
        </authorList>
    </citation>
    <scope>NUCLEOTIDE SEQUENCE [LARGE SCALE GENOMIC DNA]</scope>
    <source>
        <strain evidence="2 4">AV1934</strain>
    </source>
</reference>
<protein>
    <submittedName>
        <fullName evidence="2">Uncharacterized protein</fullName>
    </submittedName>
</protein>
<comment type="caution">
    <text evidence="2">The sequence shown here is derived from an EMBL/GenBank/DDBJ whole genome shotgun (WGS) entry which is preliminary data.</text>
</comment>
<dbReference type="Proteomes" id="UP000297014">
    <property type="component" value="Unassembled WGS sequence"/>
</dbReference>
<reference evidence="3 5" key="2">
    <citation type="submission" date="2014-01" db="EMBL/GenBank/DDBJ databases">
        <title>Draft genome sequencing of Bacillus alcalophilus CGMCC 1.3604.</title>
        <authorList>
            <person name="Yang J."/>
            <person name="Diao L."/>
            <person name="Yang S."/>
        </authorList>
    </citation>
    <scope>NUCLEOTIDE SEQUENCE [LARGE SCALE GENOMIC DNA]</scope>
    <source>
        <strain evidence="3 5">CGMCC 1.3604</strain>
    </source>
</reference>
<dbReference type="EMBL" id="ALPT02000007">
    <property type="protein sequence ID" value="KGA98646.1"/>
    <property type="molecule type" value="Genomic_DNA"/>
</dbReference>
<name>A0A094WP87_ALKAL</name>
<dbReference type="InterPro" id="IPR025940">
    <property type="entry name" value="SpoIISA_toxin"/>
</dbReference>
<dbReference type="Proteomes" id="UP000002754">
    <property type="component" value="Unassembled WGS sequence"/>
</dbReference>
<organism evidence="2 4">
    <name type="scientific">Alkalihalobacillus alcalophilus ATCC 27647 = CGMCC 1.3604</name>
    <dbReference type="NCBI Taxonomy" id="1218173"/>
    <lineage>
        <taxon>Bacteria</taxon>
        <taxon>Bacillati</taxon>
        <taxon>Bacillota</taxon>
        <taxon>Bacilli</taxon>
        <taxon>Bacillales</taxon>
        <taxon>Bacillaceae</taxon>
        <taxon>Alkalihalobacillus</taxon>
    </lineage>
</organism>
<dbReference type="Pfam" id="PF14171">
    <property type="entry name" value="SpoIISA_toxin"/>
    <property type="match status" value="1"/>
</dbReference>
<dbReference type="EMBL" id="JALP01000235">
    <property type="protein sequence ID" value="THG89404.1"/>
    <property type="molecule type" value="Genomic_DNA"/>
</dbReference>
<dbReference type="RefSeq" id="WP_003323719.1">
    <property type="nucleotide sequence ID" value="NZ_ALPT02000007.1"/>
</dbReference>
<feature type="transmembrane region" description="Helical" evidence="1">
    <location>
        <begin position="20"/>
        <end position="45"/>
    </location>
</feature>
<evidence type="ECO:0000313" key="3">
    <source>
        <dbReference type="EMBL" id="THG89404.1"/>
    </source>
</evidence>
<proteinExistence type="predicted"/>
<keyword evidence="1" id="KW-0472">Membrane</keyword>
<evidence type="ECO:0000313" key="5">
    <source>
        <dbReference type="Proteomes" id="UP000297014"/>
    </source>
</evidence>
<keyword evidence="4" id="KW-1185">Reference proteome</keyword>
<evidence type="ECO:0000256" key="1">
    <source>
        <dbReference type="SAM" id="Phobius"/>
    </source>
</evidence>
<evidence type="ECO:0000313" key="2">
    <source>
        <dbReference type="EMBL" id="KGA98646.1"/>
    </source>
</evidence>
<keyword evidence="1" id="KW-0812">Transmembrane</keyword>
<dbReference type="GO" id="GO:0016020">
    <property type="term" value="C:membrane"/>
    <property type="evidence" value="ECO:0007669"/>
    <property type="project" value="InterPro"/>
</dbReference>
<evidence type="ECO:0000313" key="4">
    <source>
        <dbReference type="Proteomes" id="UP000002754"/>
    </source>
</evidence>
<feature type="transmembrane region" description="Helical" evidence="1">
    <location>
        <begin position="51"/>
        <end position="72"/>
    </location>
</feature>
<dbReference type="eggNOG" id="ENOG5030Y77">
    <property type="taxonomic scope" value="Bacteria"/>
</dbReference>
<accession>A0A094WP87</accession>
<gene>
    <name evidence="3" type="ORF">AJ85_17875</name>
    <name evidence="2" type="ORF">BALCAV_0203215</name>
</gene>
<keyword evidence="1" id="KW-1133">Transmembrane helix</keyword>
<sequence length="317" mass="36952">MNLKDVLNTSRNRMKKLFNLNVLSFLGVFVALLLIPITVSITLIYHSDISFLFLLLGTTSIMLIFILAYYWINSRGFYNNLGRIRRTYYTMFIVLIVVGFIFKEIEFSNWIMLIQLTFFAIFIDLAVFQNPNILKIWNAELKHEDEIREALLESKEIIVKNSKKVEKFSDVIQKTDSYLLERPIPKDSREYEEQLKEYTLQYSSSLGFKTGLFLFESTENQETNKENIDKKFQDICVRHGNDVSQKNKNDMVETLLSGQTIILKENKLIAIPYYGDIYSMLITIEGVDVVVDGVDASHILNMIVIFDWYMIDATDDL</sequence>